<dbReference type="Proteomes" id="UP000323876">
    <property type="component" value="Unassembled WGS sequence"/>
</dbReference>
<gene>
    <name evidence="1" type="ORF">F3087_35150</name>
</gene>
<dbReference type="OrthoDB" id="283948at2"/>
<dbReference type="AlphaFoldDB" id="A0A5N0E9I1"/>
<reference evidence="1 2" key="1">
    <citation type="submission" date="2019-09" db="EMBL/GenBank/DDBJ databases">
        <authorList>
            <person name="Wang X."/>
        </authorList>
    </citation>
    <scope>NUCLEOTIDE SEQUENCE [LARGE SCALE GENOMIC DNA]</scope>
    <source>
        <strain evidence="1 2">CICC 11023</strain>
    </source>
</reference>
<name>A0A5N0E9I1_9NOCA</name>
<accession>A0A5N0E9I1</accession>
<evidence type="ECO:0000313" key="1">
    <source>
        <dbReference type="EMBL" id="KAA8884191.1"/>
    </source>
</evidence>
<proteinExistence type="predicted"/>
<sequence>MTVSTALRVPATAALLDAWESGLGADPADRALPLLELMCGDGRDLDSCVPGELNRLLLRARALLFGAAADTVADCPVCGASLEASIPLAQLVSGATEHDGETVLGAVRLRYRLPTRRDLRAVAALPVEQAARRLVERCVLSLRSDAGELSVSELPAEVADAVDAVIAQADPDAVLEVALACPDCADTVRLALDPASFLWDEVDRWALRVLREVAELAAAFGWSEDAIVALSPWRRQMYLSLAGTGRRSS</sequence>
<comment type="caution">
    <text evidence="1">The sequence shown here is derived from an EMBL/GenBank/DDBJ whole genome shotgun (WGS) entry which is preliminary data.</text>
</comment>
<evidence type="ECO:0008006" key="3">
    <source>
        <dbReference type="Google" id="ProtNLM"/>
    </source>
</evidence>
<protein>
    <recommendedName>
        <fullName evidence="3">Phage baseplate protein</fullName>
    </recommendedName>
</protein>
<evidence type="ECO:0000313" key="2">
    <source>
        <dbReference type="Proteomes" id="UP000323876"/>
    </source>
</evidence>
<organism evidence="1 2">
    <name type="scientific">Nocardia colli</name>
    <dbReference type="NCBI Taxonomy" id="2545717"/>
    <lineage>
        <taxon>Bacteria</taxon>
        <taxon>Bacillati</taxon>
        <taxon>Actinomycetota</taxon>
        <taxon>Actinomycetes</taxon>
        <taxon>Mycobacteriales</taxon>
        <taxon>Nocardiaceae</taxon>
        <taxon>Nocardia</taxon>
    </lineage>
</organism>
<dbReference type="RefSeq" id="WP_150406443.1">
    <property type="nucleotide sequence ID" value="NZ_VXLC01000022.1"/>
</dbReference>
<keyword evidence="2" id="KW-1185">Reference proteome</keyword>
<dbReference type="EMBL" id="VXLC01000022">
    <property type="protein sequence ID" value="KAA8884191.1"/>
    <property type="molecule type" value="Genomic_DNA"/>
</dbReference>